<sequence>MDMYDDELEEDTTRFMKDLSLFEVPSRECFSANSTTLKKSETSAGEDFEKKRELYANLNLESHPSLYSGRVNSSISSESYYGKIRPKQVSSQLSYVSDGLTEKGTKTSLDCHANHISNAAYLSSYKQADVPNTLLSHANRSVGAIESLVKTGQNFKAKDPPAYSKIDRASVIAAAKFPTPKQP</sequence>
<dbReference type="STRING" id="407821.A0A087UDM1"/>
<feature type="non-terminal residue" evidence="1">
    <location>
        <position position="183"/>
    </location>
</feature>
<dbReference type="OrthoDB" id="25414at2759"/>
<accession>A0A087UDM1</accession>
<gene>
    <name evidence="1" type="ORF">X975_23463</name>
</gene>
<proteinExistence type="predicted"/>
<dbReference type="EMBL" id="KK119360">
    <property type="protein sequence ID" value="KFM75460.1"/>
    <property type="molecule type" value="Genomic_DNA"/>
</dbReference>
<protein>
    <submittedName>
        <fullName evidence="1">Uncharacterized protein</fullName>
    </submittedName>
</protein>
<dbReference type="AlphaFoldDB" id="A0A087UDM1"/>
<name>A0A087UDM1_STEMI</name>
<reference evidence="1 2" key="1">
    <citation type="submission" date="2013-11" db="EMBL/GenBank/DDBJ databases">
        <title>Genome sequencing of Stegodyphus mimosarum.</title>
        <authorList>
            <person name="Bechsgaard J."/>
        </authorList>
    </citation>
    <scope>NUCLEOTIDE SEQUENCE [LARGE SCALE GENOMIC DNA]</scope>
</reference>
<keyword evidence="2" id="KW-1185">Reference proteome</keyword>
<evidence type="ECO:0000313" key="1">
    <source>
        <dbReference type="EMBL" id="KFM75460.1"/>
    </source>
</evidence>
<organism evidence="1 2">
    <name type="scientific">Stegodyphus mimosarum</name>
    <name type="common">African social velvet spider</name>
    <dbReference type="NCBI Taxonomy" id="407821"/>
    <lineage>
        <taxon>Eukaryota</taxon>
        <taxon>Metazoa</taxon>
        <taxon>Ecdysozoa</taxon>
        <taxon>Arthropoda</taxon>
        <taxon>Chelicerata</taxon>
        <taxon>Arachnida</taxon>
        <taxon>Araneae</taxon>
        <taxon>Araneomorphae</taxon>
        <taxon>Entelegynae</taxon>
        <taxon>Eresoidea</taxon>
        <taxon>Eresidae</taxon>
        <taxon>Stegodyphus</taxon>
    </lineage>
</organism>
<dbReference type="Proteomes" id="UP000054359">
    <property type="component" value="Unassembled WGS sequence"/>
</dbReference>
<evidence type="ECO:0000313" key="2">
    <source>
        <dbReference type="Proteomes" id="UP000054359"/>
    </source>
</evidence>